<accession>A0A6L6WKY3</accession>
<dbReference type="Proteomes" id="UP000478892">
    <property type="component" value="Unassembled WGS sequence"/>
</dbReference>
<keyword evidence="2" id="KW-1185">Reference proteome</keyword>
<comment type="caution">
    <text evidence="1">The sequence shown here is derived from an EMBL/GenBank/DDBJ whole genome shotgun (WGS) entry which is preliminary data.</text>
</comment>
<proteinExistence type="predicted"/>
<name>A0A6L6WKY3_9RHOB</name>
<dbReference type="EMBL" id="WQLV01000022">
    <property type="protein sequence ID" value="MVO18503.1"/>
    <property type="molecule type" value="Genomic_DNA"/>
</dbReference>
<reference evidence="1 2" key="1">
    <citation type="submission" date="2019-12" db="EMBL/GenBank/DDBJ databases">
        <authorList>
            <person name="Zhang Y.-J."/>
        </authorList>
    </citation>
    <scope>NUCLEOTIDE SEQUENCE [LARGE SCALE GENOMIC DNA]</scope>
    <source>
        <strain evidence="1 2">CY05</strain>
    </source>
</reference>
<protein>
    <submittedName>
        <fullName evidence="1">DUF2478 domain-containing protein</fullName>
    </submittedName>
</protein>
<dbReference type="AlphaFoldDB" id="A0A6L6WKY3"/>
<dbReference type="InterPro" id="IPR018912">
    <property type="entry name" value="DUF2478"/>
</dbReference>
<dbReference type="Pfam" id="PF10649">
    <property type="entry name" value="DUF2478"/>
    <property type="match status" value="1"/>
</dbReference>
<organism evidence="1 2">
    <name type="scientific">Parasedimentitalea huanghaiensis</name>
    <dbReference type="NCBI Taxonomy" id="2682100"/>
    <lineage>
        <taxon>Bacteria</taxon>
        <taxon>Pseudomonadati</taxon>
        <taxon>Pseudomonadota</taxon>
        <taxon>Alphaproteobacteria</taxon>
        <taxon>Rhodobacterales</taxon>
        <taxon>Paracoccaceae</taxon>
        <taxon>Parasedimentitalea</taxon>
    </lineage>
</organism>
<sequence length="171" mass="17964">MKIAVVSAEGRGETDRLISEAVAVLQVENLRLAGISKVQQPDVPGQHHCDMVVQVLPDGPDIRITQSLGKEAQGCRLDPTALTSAVAEVEARADLETDLFVLNKFGPEEAAGRGFCAAIGGALERNVPVLVGVGRGSRDDFDSFAGGLAELVPANSEAILNWCRTACLKAS</sequence>
<evidence type="ECO:0000313" key="1">
    <source>
        <dbReference type="EMBL" id="MVO18503.1"/>
    </source>
</evidence>
<evidence type="ECO:0000313" key="2">
    <source>
        <dbReference type="Proteomes" id="UP000478892"/>
    </source>
</evidence>
<dbReference type="RefSeq" id="WP_157024706.1">
    <property type="nucleotide sequence ID" value="NZ_WQLV01000022.1"/>
</dbReference>
<gene>
    <name evidence="1" type="ORF">GO984_22040</name>
</gene>